<accession>A0AAE0PFI4</accession>
<gene>
    <name evidence="1" type="ORF">B0T20DRAFT_219566</name>
</gene>
<dbReference type="EMBL" id="JAUTDP010000006">
    <property type="protein sequence ID" value="KAK3398879.1"/>
    <property type="molecule type" value="Genomic_DNA"/>
</dbReference>
<comment type="caution">
    <text evidence="1">The sequence shown here is derived from an EMBL/GenBank/DDBJ whole genome shotgun (WGS) entry which is preliminary data.</text>
</comment>
<dbReference type="AlphaFoldDB" id="A0AAE0PFI4"/>
<keyword evidence="2" id="KW-1185">Reference proteome</keyword>
<organism evidence="1 2">
    <name type="scientific">Sordaria brevicollis</name>
    <dbReference type="NCBI Taxonomy" id="83679"/>
    <lineage>
        <taxon>Eukaryota</taxon>
        <taxon>Fungi</taxon>
        <taxon>Dikarya</taxon>
        <taxon>Ascomycota</taxon>
        <taxon>Pezizomycotina</taxon>
        <taxon>Sordariomycetes</taxon>
        <taxon>Sordariomycetidae</taxon>
        <taxon>Sordariales</taxon>
        <taxon>Sordariaceae</taxon>
        <taxon>Sordaria</taxon>
    </lineage>
</organism>
<sequence>MGVQKRKLSILPLIIRLSSRMPACVCFVIRRLPAGVSLFTVRMKDFDGGAEGVSEYSVTIEAKKRSFQAFGSCEKAFFFFLFASKFGRCSGFQISQADGLSLNTCFWSVLRTQSTPKESSKLRLCPCPPHGLFQPIPWRSRCCSSCGNGGKRISPFWSLIGVNCTLFHCDSL</sequence>
<evidence type="ECO:0000313" key="1">
    <source>
        <dbReference type="EMBL" id="KAK3398879.1"/>
    </source>
</evidence>
<dbReference type="Proteomes" id="UP001281003">
    <property type="component" value="Unassembled WGS sequence"/>
</dbReference>
<reference evidence="1" key="2">
    <citation type="submission" date="2023-07" db="EMBL/GenBank/DDBJ databases">
        <authorList>
            <consortium name="Lawrence Berkeley National Laboratory"/>
            <person name="Haridas S."/>
            <person name="Hensen N."/>
            <person name="Bonometti L."/>
            <person name="Westerberg I."/>
            <person name="Brannstrom I.O."/>
            <person name="Guillou S."/>
            <person name="Cros-Aarteil S."/>
            <person name="Calhoun S."/>
            <person name="Kuo A."/>
            <person name="Mondo S."/>
            <person name="Pangilinan J."/>
            <person name="Riley R."/>
            <person name="LaButti K."/>
            <person name="Andreopoulos B."/>
            <person name="Lipzen A."/>
            <person name="Chen C."/>
            <person name="Yanf M."/>
            <person name="Daum C."/>
            <person name="Ng V."/>
            <person name="Clum A."/>
            <person name="Steindorff A."/>
            <person name="Ohm R."/>
            <person name="Martin F."/>
            <person name="Silar P."/>
            <person name="Natvig D."/>
            <person name="Lalanne C."/>
            <person name="Gautier V."/>
            <person name="Ament-velasquez S.L."/>
            <person name="Kruys A."/>
            <person name="Hutchinson M.I."/>
            <person name="Powell A.J."/>
            <person name="Barry K."/>
            <person name="Miller A.N."/>
            <person name="Grigoriev I.V."/>
            <person name="Debuchy R."/>
            <person name="Gladieux P."/>
            <person name="Thoren M.H."/>
            <person name="Johannesson H."/>
        </authorList>
    </citation>
    <scope>NUCLEOTIDE SEQUENCE</scope>
    <source>
        <strain evidence="1">FGSC 1904</strain>
    </source>
</reference>
<reference evidence="1" key="1">
    <citation type="journal article" date="2023" name="Mol. Phylogenet. Evol.">
        <title>Genome-scale phylogeny and comparative genomics of the fungal order Sordariales.</title>
        <authorList>
            <person name="Hensen N."/>
            <person name="Bonometti L."/>
            <person name="Westerberg I."/>
            <person name="Brannstrom I.O."/>
            <person name="Guillou S."/>
            <person name="Cros-Aarteil S."/>
            <person name="Calhoun S."/>
            <person name="Haridas S."/>
            <person name="Kuo A."/>
            <person name="Mondo S."/>
            <person name="Pangilinan J."/>
            <person name="Riley R."/>
            <person name="LaButti K."/>
            <person name="Andreopoulos B."/>
            <person name="Lipzen A."/>
            <person name="Chen C."/>
            <person name="Yan M."/>
            <person name="Daum C."/>
            <person name="Ng V."/>
            <person name="Clum A."/>
            <person name="Steindorff A."/>
            <person name="Ohm R.A."/>
            <person name="Martin F."/>
            <person name="Silar P."/>
            <person name="Natvig D.O."/>
            <person name="Lalanne C."/>
            <person name="Gautier V."/>
            <person name="Ament-Velasquez S.L."/>
            <person name="Kruys A."/>
            <person name="Hutchinson M.I."/>
            <person name="Powell A.J."/>
            <person name="Barry K."/>
            <person name="Miller A.N."/>
            <person name="Grigoriev I.V."/>
            <person name="Debuchy R."/>
            <person name="Gladieux P."/>
            <person name="Hiltunen Thoren M."/>
            <person name="Johannesson H."/>
        </authorList>
    </citation>
    <scope>NUCLEOTIDE SEQUENCE</scope>
    <source>
        <strain evidence="1">FGSC 1904</strain>
    </source>
</reference>
<protein>
    <submittedName>
        <fullName evidence="1">Uncharacterized protein</fullName>
    </submittedName>
</protein>
<proteinExistence type="predicted"/>
<evidence type="ECO:0000313" key="2">
    <source>
        <dbReference type="Proteomes" id="UP001281003"/>
    </source>
</evidence>
<name>A0AAE0PFI4_SORBR</name>